<sequence>MASGRLDTLSAINIKLPILRNDIKVLESSKPGLCFTAPDVENVRALISDRDWADLKDRPAFIRFPNVGVALLDPGKKLKGTHGHLRKPTTEKISASGSMRPIRNLLPLMAIMYTKLCPPGGSQSTWHQMGAEEETQHGWFN</sequence>
<dbReference type="RefSeq" id="XP_031856000.1">
    <property type="nucleotide sequence ID" value="XM_032000109.1"/>
</dbReference>
<dbReference type="EMBL" id="CABVLU010000004">
    <property type="protein sequence ID" value="VVT56908.1"/>
    <property type="molecule type" value="Genomic_DNA"/>
</dbReference>
<accession>A0A5E8C4Z0</accession>
<protein>
    <submittedName>
        <fullName evidence="1">Uncharacterized protein</fullName>
    </submittedName>
</protein>
<proteinExistence type="predicted"/>
<name>A0A5E8C4Z0_9ASCO</name>
<evidence type="ECO:0000313" key="1">
    <source>
        <dbReference type="EMBL" id="VVT56908.1"/>
    </source>
</evidence>
<dbReference type="AlphaFoldDB" id="A0A5E8C4Z0"/>
<keyword evidence="2" id="KW-1185">Reference proteome</keyword>
<reference evidence="1 2" key="1">
    <citation type="submission" date="2019-09" db="EMBL/GenBank/DDBJ databases">
        <authorList>
            <person name="Brejova B."/>
        </authorList>
    </citation>
    <scope>NUCLEOTIDE SEQUENCE [LARGE SCALE GENOMIC DNA]</scope>
</reference>
<dbReference type="Proteomes" id="UP000398389">
    <property type="component" value="Unassembled WGS sequence"/>
</dbReference>
<organism evidence="1 2">
    <name type="scientific">Magnusiomyces paraingens</name>
    <dbReference type="NCBI Taxonomy" id="2606893"/>
    <lineage>
        <taxon>Eukaryota</taxon>
        <taxon>Fungi</taxon>
        <taxon>Dikarya</taxon>
        <taxon>Ascomycota</taxon>
        <taxon>Saccharomycotina</taxon>
        <taxon>Dipodascomycetes</taxon>
        <taxon>Dipodascales</taxon>
        <taxon>Dipodascaceae</taxon>
        <taxon>Magnusiomyces</taxon>
    </lineage>
</organism>
<evidence type="ECO:0000313" key="2">
    <source>
        <dbReference type="Proteomes" id="UP000398389"/>
    </source>
</evidence>
<dbReference type="GeneID" id="43584209"/>
<gene>
    <name evidence="1" type="ORF">SAPINGB_P005395</name>
</gene>